<evidence type="ECO:0000256" key="1">
    <source>
        <dbReference type="SAM" id="Phobius"/>
    </source>
</evidence>
<sequence length="60" mass="6725">MVSMLMVIMVGNVGIYLTIFLIDTGTLRHQATQEIWHGIDILKGLKCLETLLILSLNQVI</sequence>
<feature type="transmembrane region" description="Helical" evidence="1">
    <location>
        <begin position="6"/>
        <end position="22"/>
    </location>
</feature>
<keyword evidence="1" id="KW-0472">Membrane</keyword>
<evidence type="ECO:0000313" key="2">
    <source>
        <dbReference type="EMBL" id="AAX90741.1"/>
    </source>
</evidence>
<dbReference type="Proteomes" id="UP000000918">
    <property type="component" value="Genome"/>
</dbReference>
<keyword evidence="1" id="KW-1133">Transmembrane helix</keyword>
<keyword evidence="1" id="KW-0812">Transmembrane</keyword>
<accession>Q4ZE12</accession>
<organism evidence="2 3">
    <name type="scientific">Staphylococcus phage 187</name>
    <dbReference type="NCBI Taxonomy" id="2908096"/>
    <lineage>
        <taxon>Viruses</taxon>
        <taxon>Duplodnaviria</taxon>
        <taxon>Heunggongvirae</taxon>
        <taxon>Uroviricota</taxon>
        <taxon>Caudoviricetes</taxon>
        <taxon>Azeredovirinae</taxon>
        <taxon>Phietavirus</taxon>
        <taxon>Phietavirus pv187</taxon>
    </lineage>
</organism>
<dbReference type="EMBL" id="AY954950">
    <property type="protein sequence ID" value="AAX90741.1"/>
    <property type="molecule type" value="Genomic_DNA"/>
</dbReference>
<evidence type="ECO:0000313" key="3">
    <source>
        <dbReference type="Proteomes" id="UP000000918"/>
    </source>
</evidence>
<dbReference type="RefSeq" id="YP_239514.1">
    <property type="nucleotide sequence ID" value="NC_007047.1"/>
</dbReference>
<proteinExistence type="predicted"/>
<keyword evidence="3" id="KW-1185">Reference proteome</keyword>
<dbReference type="GeneID" id="4555770"/>
<dbReference type="KEGG" id="vg:4555770"/>
<protein>
    <submittedName>
        <fullName evidence="2">ORF089</fullName>
    </submittedName>
</protein>
<reference evidence="2 3" key="1">
    <citation type="journal article" date="2005" name="Proc. Natl. Acad. Sci. U.S.A.">
        <title>The complete genomes and proteomes of 27 Staphylococcus aureus bacteriophages.</title>
        <authorList>
            <person name="Kwan T."/>
            <person name="Liu J."/>
            <person name="Dubow M."/>
            <person name="Gros P."/>
            <person name="Pelletier J."/>
        </authorList>
    </citation>
    <scope>NUCLEOTIDE SEQUENCE</scope>
</reference>
<name>Q4ZE12_9CAUD</name>